<name>A0A0D8HGG3_9ACTN</name>
<dbReference type="SMART" id="SM00421">
    <property type="entry name" value="HTH_LUXR"/>
    <property type="match status" value="1"/>
</dbReference>
<feature type="domain" description="HTH luxR-type" evidence="4">
    <location>
        <begin position="146"/>
        <end position="211"/>
    </location>
</feature>
<dbReference type="Pfam" id="PF00196">
    <property type="entry name" value="GerE"/>
    <property type="match status" value="1"/>
</dbReference>
<keyword evidence="2" id="KW-0238">DNA-binding</keyword>
<dbReference type="InterPro" id="IPR058245">
    <property type="entry name" value="NreC/VraR/RcsB-like_REC"/>
</dbReference>
<dbReference type="Gene3D" id="3.40.50.2300">
    <property type="match status" value="1"/>
</dbReference>
<dbReference type="InterPro" id="IPR000792">
    <property type="entry name" value="Tscrpt_reg_LuxR_C"/>
</dbReference>
<dbReference type="GO" id="GO:0000160">
    <property type="term" value="P:phosphorelay signal transduction system"/>
    <property type="evidence" value="ECO:0007669"/>
    <property type="project" value="InterPro"/>
</dbReference>
<dbReference type="CDD" id="cd17535">
    <property type="entry name" value="REC_NarL-like"/>
    <property type="match status" value="1"/>
</dbReference>
<dbReference type="PANTHER" id="PTHR43214">
    <property type="entry name" value="TWO-COMPONENT RESPONSE REGULATOR"/>
    <property type="match status" value="1"/>
</dbReference>
<keyword evidence="7" id="KW-1185">Reference proteome</keyword>
<dbReference type="SUPFAM" id="SSF52172">
    <property type="entry name" value="CheY-like"/>
    <property type="match status" value="1"/>
</dbReference>
<reference evidence="6 7" key="1">
    <citation type="submission" date="2015-01" db="EMBL/GenBank/DDBJ databases">
        <title>Draft genome of the acidophilic iron oxidizer Acidithrix ferrooxidans strain Py-F3.</title>
        <authorList>
            <person name="Poehlein A."/>
            <person name="Eisen S."/>
            <person name="Schloemann M."/>
            <person name="Johnson B.D."/>
            <person name="Daniel R."/>
            <person name="Muehling M."/>
        </authorList>
    </citation>
    <scope>NUCLEOTIDE SEQUENCE [LARGE SCALE GENOMIC DNA]</scope>
    <source>
        <strain evidence="6 7">Py-F3</strain>
    </source>
</reference>
<dbReference type="RefSeq" id="WP_052606650.1">
    <property type="nucleotide sequence ID" value="NZ_JXYS01000095.1"/>
</dbReference>
<dbReference type="EMBL" id="JXYS01000095">
    <property type="protein sequence ID" value="KJF16176.1"/>
    <property type="molecule type" value="Genomic_DNA"/>
</dbReference>
<organism evidence="6 7">
    <name type="scientific">Acidithrix ferrooxidans</name>
    <dbReference type="NCBI Taxonomy" id="1280514"/>
    <lineage>
        <taxon>Bacteria</taxon>
        <taxon>Bacillati</taxon>
        <taxon>Actinomycetota</taxon>
        <taxon>Acidimicrobiia</taxon>
        <taxon>Acidimicrobiales</taxon>
        <taxon>Acidimicrobiaceae</taxon>
        <taxon>Acidithrix</taxon>
    </lineage>
</organism>
<dbReference type="PRINTS" id="PR00038">
    <property type="entry name" value="HTHLUXR"/>
</dbReference>
<evidence type="ECO:0000256" key="3">
    <source>
        <dbReference type="PROSITE-ProRule" id="PRU00169"/>
    </source>
</evidence>
<accession>A0A0D8HGG3</accession>
<dbReference type="PROSITE" id="PS50043">
    <property type="entry name" value="HTH_LUXR_2"/>
    <property type="match status" value="1"/>
</dbReference>
<dbReference type="OrthoDB" id="2878275at2"/>
<dbReference type="AlphaFoldDB" id="A0A0D8HGG3"/>
<evidence type="ECO:0000256" key="2">
    <source>
        <dbReference type="ARBA" id="ARBA00023125"/>
    </source>
</evidence>
<feature type="domain" description="Response regulatory" evidence="5">
    <location>
        <begin position="8"/>
        <end position="124"/>
    </location>
</feature>
<dbReference type="CDD" id="cd06170">
    <property type="entry name" value="LuxR_C_like"/>
    <property type="match status" value="1"/>
</dbReference>
<evidence type="ECO:0000313" key="6">
    <source>
        <dbReference type="EMBL" id="KJF16176.1"/>
    </source>
</evidence>
<dbReference type="SUPFAM" id="SSF46894">
    <property type="entry name" value="C-terminal effector domain of the bipartite response regulators"/>
    <property type="match status" value="1"/>
</dbReference>
<comment type="caution">
    <text evidence="6">The sequence shown here is derived from an EMBL/GenBank/DDBJ whole genome shotgun (WGS) entry which is preliminary data.</text>
</comment>
<dbReference type="STRING" id="1280514.AXFE_29770"/>
<evidence type="ECO:0000256" key="1">
    <source>
        <dbReference type="ARBA" id="ARBA00022553"/>
    </source>
</evidence>
<gene>
    <name evidence="6" type="primary">narL1</name>
    <name evidence="6" type="ORF">AXFE_29770</name>
</gene>
<dbReference type="InterPro" id="IPR011006">
    <property type="entry name" value="CheY-like_superfamily"/>
</dbReference>
<dbReference type="SMART" id="SM00448">
    <property type="entry name" value="REC"/>
    <property type="match status" value="1"/>
</dbReference>
<dbReference type="InterPro" id="IPR001789">
    <property type="entry name" value="Sig_transdc_resp-reg_receiver"/>
</dbReference>
<protein>
    <submittedName>
        <fullName evidence="6">Putative transcriptional regulatory protein NarL</fullName>
    </submittedName>
</protein>
<dbReference type="GO" id="GO:0003677">
    <property type="term" value="F:DNA binding"/>
    <property type="evidence" value="ECO:0007669"/>
    <property type="project" value="UniProtKB-KW"/>
</dbReference>
<sequence length="214" mass="23143">MILGESIQILIVEDHTVFAETMSMALSAQSDMNVVGVAKDGSEAASMLRSYHCDVVLMDMRLGEDEGLDVIERLRLLNGEVAILVLTAVRDARSAAFAVSHGAAGFLTKDMPLSDVIRGIRDSVRGRSVMEPSMATEVLSILSGRRQRVGDNLTKREIEVLHMLDAGNSAAEIAGSLNISLNTARNHIARIISKLECHSMLEAVSTARREGIID</sequence>
<feature type="modified residue" description="4-aspartylphosphate" evidence="3">
    <location>
        <position position="59"/>
    </location>
</feature>
<dbReference type="InterPro" id="IPR039420">
    <property type="entry name" value="WalR-like"/>
</dbReference>
<dbReference type="PROSITE" id="PS50110">
    <property type="entry name" value="RESPONSE_REGULATORY"/>
    <property type="match status" value="1"/>
</dbReference>
<keyword evidence="1 3" id="KW-0597">Phosphoprotein</keyword>
<dbReference type="InterPro" id="IPR016032">
    <property type="entry name" value="Sig_transdc_resp-reg_C-effctor"/>
</dbReference>
<dbReference type="PANTHER" id="PTHR43214:SF42">
    <property type="entry name" value="TRANSCRIPTIONAL REGULATORY PROTEIN DESR"/>
    <property type="match status" value="1"/>
</dbReference>
<proteinExistence type="predicted"/>
<dbReference type="Proteomes" id="UP000032360">
    <property type="component" value="Unassembled WGS sequence"/>
</dbReference>
<dbReference type="Pfam" id="PF00072">
    <property type="entry name" value="Response_reg"/>
    <property type="match status" value="1"/>
</dbReference>
<evidence type="ECO:0000259" key="4">
    <source>
        <dbReference type="PROSITE" id="PS50043"/>
    </source>
</evidence>
<evidence type="ECO:0000313" key="7">
    <source>
        <dbReference type="Proteomes" id="UP000032360"/>
    </source>
</evidence>
<dbReference type="GO" id="GO:0006355">
    <property type="term" value="P:regulation of DNA-templated transcription"/>
    <property type="evidence" value="ECO:0007669"/>
    <property type="project" value="InterPro"/>
</dbReference>
<evidence type="ECO:0000259" key="5">
    <source>
        <dbReference type="PROSITE" id="PS50110"/>
    </source>
</evidence>